<keyword evidence="4" id="KW-1185">Reference proteome</keyword>
<dbReference type="NCBIfam" id="NF005559">
    <property type="entry name" value="PRK07231.1"/>
    <property type="match status" value="1"/>
</dbReference>
<evidence type="ECO:0000313" key="4">
    <source>
        <dbReference type="Proteomes" id="UP000641932"/>
    </source>
</evidence>
<dbReference type="CDD" id="cd05233">
    <property type="entry name" value="SDR_c"/>
    <property type="match status" value="1"/>
</dbReference>
<dbReference type="PANTHER" id="PTHR24321">
    <property type="entry name" value="DEHYDROGENASES, SHORT CHAIN"/>
    <property type="match status" value="1"/>
</dbReference>
<keyword evidence="2" id="KW-0560">Oxidoreductase</keyword>
<dbReference type="GO" id="GO:0016491">
    <property type="term" value="F:oxidoreductase activity"/>
    <property type="evidence" value="ECO:0007669"/>
    <property type="project" value="UniProtKB-KW"/>
</dbReference>
<dbReference type="InterPro" id="IPR020904">
    <property type="entry name" value="Sc_DH/Rdtase_CS"/>
</dbReference>
<dbReference type="Gene3D" id="3.40.50.720">
    <property type="entry name" value="NAD(P)-binding Rossmann-like Domain"/>
    <property type="match status" value="1"/>
</dbReference>
<dbReference type="AlphaFoldDB" id="A0A917ZVI8"/>
<dbReference type="PRINTS" id="PR00080">
    <property type="entry name" value="SDRFAMILY"/>
</dbReference>
<gene>
    <name evidence="3" type="ORF">GCM10012280_49240</name>
</gene>
<evidence type="ECO:0000256" key="2">
    <source>
        <dbReference type="ARBA" id="ARBA00023002"/>
    </source>
</evidence>
<sequence length="260" mass="27078">MQRFTGKVAIVTGAAAGIGRATAVRLSEEGAAVAVSDIDADGAAAVAEEIAQRGGRALAVQADMAEADAVRRLVQACVSRLDGLHVLVNNVGVAIAGSVTDISEDDWDRAFVVNLRGMWLAMKYSIPHLRERGGSIVNMSSCQALLGFPGWAAYAATKGAVISLTRQAAVEYAHQGIRVNAVAPGTIMTPMNERIFQQAPDPQALIADWSSQHALGRFGQPEEVAANIAFLASDDASFVTGMCLPVDGGMSVLGSRTEAA</sequence>
<evidence type="ECO:0000256" key="1">
    <source>
        <dbReference type="ARBA" id="ARBA00006484"/>
    </source>
</evidence>
<dbReference type="Proteomes" id="UP000641932">
    <property type="component" value="Unassembled WGS sequence"/>
</dbReference>
<reference evidence="3" key="2">
    <citation type="submission" date="2020-09" db="EMBL/GenBank/DDBJ databases">
        <authorList>
            <person name="Sun Q."/>
            <person name="Zhou Y."/>
        </authorList>
    </citation>
    <scope>NUCLEOTIDE SEQUENCE</scope>
    <source>
        <strain evidence="3">CGMCC 4.7201</strain>
    </source>
</reference>
<comment type="similarity">
    <text evidence="1">Belongs to the short-chain dehydrogenases/reductases (SDR) family.</text>
</comment>
<comment type="caution">
    <text evidence="3">The sequence shown here is derived from an EMBL/GenBank/DDBJ whole genome shotgun (WGS) entry which is preliminary data.</text>
</comment>
<reference evidence="3" key="1">
    <citation type="journal article" date="2014" name="Int. J. Syst. Evol. Microbiol.">
        <title>Complete genome sequence of Corynebacterium casei LMG S-19264T (=DSM 44701T), isolated from a smear-ripened cheese.</title>
        <authorList>
            <consortium name="US DOE Joint Genome Institute (JGI-PGF)"/>
            <person name="Walter F."/>
            <person name="Albersmeier A."/>
            <person name="Kalinowski J."/>
            <person name="Ruckert C."/>
        </authorList>
    </citation>
    <scope>NUCLEOTIDE SEQUENCE</scope>
    <source>
        <strain evidence="3">CGMCC 4.7201</strain>
    </source>
</reference>
<dbReference type="PROSITE" id="PS00061">
    <property type="entry name" value="ADH_SHORT"/>
    <property type="match status" value="1"/>
</dbReference>
<evidence type="ECO:0000313" key="3">
    <source>
        <dbReference type="EMBL" id="GGO94428.1"/>
    </source>
</evidence>
<organism evidence="3 4">
    <name type="scientific">Wenjunlia tyrosinilytica</name>
    <dbReference type="NCBI Taxonomy" id="1544741"/>
    <lineage>
        <taxon>Bacteria</taxon>
        <taxon>Bacillati</taxon>
        <taxon>Actinomycetota</taxon>
        <taxon>Actinomycetes</taxon>
        <taxon>Kitasatosporales</taxon>
        <taxon>Streptomycetaceae</taxon>
        <taxon>Wenjunlia</taxon>
    </lineage>
</organism>
<dbReference type="EMBL" id="BMMS01000023">
    <property type="protein sequence ID" value="GGO94428.1"/>
    <property type="molecule type" value="Genomic_DNA"/>
</dbReference>
<dbReference type="SUPFAM" id="SSF51735">
    <property type="entry name" value="NAD(P)-binding Rossmann-fold domains"/>
    <property type="match status" value="1"/>
</dbReference>
<accession>A0A917ZVI8</accession>
<dbReference type="FunFam" id="3.40.50.720:FF:000084">
    <property type="entry name" value="Short-chain dehydrogenase reductase"/>
    <property type="match status" value="1"/>
</dbReference>
<protein>
    <submittedName>
        <fullName evidence="3">Short-chain dehydrogenase</fullName>
    </submittedName>
</protein>
<dbReference type="InterPro" id="IPR002347">
    <property type="entry name" value="SDR_fam"/>
</dbReference>
<proteinExistence type="inferred from homology"/>
<dbReference type="PANTHER" id="PTHR24321:SF8">
    <property type="entry name" value="ESTRADIOL 17-BETA-DEHYDROGENASE 8-RELATED"/>
    <property type="match status" value="1"/>
</dbReference>
<name>A0A917ZVI8_9ACTN</name>
<dbReference type="PRINTS" id="PR00081">
    <property type="entry name" value="GDHRDH"/>
</dbReference>
<dbReference type="InterPro" id="IPR036291">
    <property type="entry name" value="NAD(P)-bd_dom_sf"/>
</dbReference>
<dbReference type="RefSeq" id="WP_189133978.1">
    <property type="nucleotide sequence ID" value="NZ_BMMS01000023.1"/>
</dbReference>
<dbReference type="Pfam" id="PF13561">
    <property type="entry name" value="adh_short_C2"/>
    <property type="match status" value="1"/>
</dbReference>